<keyword evidence="3" id="KW-0732">Signal</keyword>
<evidence type="ECO:0000259" key="4">
    <source>
        <dbReference type="Pfam" id="PF17802"/>
    </source>
</evidence>
<evidence type="ECO:0000313" key="7">
    <source>
        <dbReference type="Proteomes" id="UP000638313"/>
    </source>
</evidence>
<dbReference type="InterPro" id="IPR041033">
    <property type="entry name" value="SpaA_PFL_dom_1"/>
</dbReference>
<evidence type="ECO:0000256" key="2">
    <source>
        <dbReference type="ARBA" id="ARBA00022525"/>
    </source>
</evidence>
<feature type="domain" description="SpaA-like prealbumin fold" evidence="4">
    <location>
        <begin position="372"/>
        <end position="451"/>
    </location>
</feature>
<dbReference type="PANTHER" id="PTHR36108">
    <property type="entry name" value="COLOSSIN-B-RELATED"/>
    <property type="match status" value="1"/>
</dbReference>
<comment type="caution">
    <text evidence="6">The sequence shown here is derived from an EMBL/GenBank/DDBJ whole genome shotgun (WGS) entry which is preliminary data.</text>
</comment>
<comment type="similarity">
    <text evidence="1">Belongs to the serine-aspartate repeat-containing protein (SDr) family.</text>
</comment>
<evidence type="ECO:0000313" key="6">
    <source>
        <dbReference type="EMBL" id="GHF59555.1"/>
    </source>
</evidence>
<keyword evidence="7" id="KW-1185">Reference proteome</keyword>
<reference evidence="6" key="1">
    <citation type="journal article" date="2014" name="Int. J. Syst. Evol. Microbiol.">
        <title>Complete genome sequence of Corynebacterium casei LMG S-19264T (=DSM 44701T), isolated from a smear-ripened cheese.</title>
        <authorList>
            <consortium name="US DOE Joint Genome Institute (JGI-PGF)"/>
            <person name="Walter F."/>
            <person name="Albersmeier A."/>
            <person name="Kalinowski J."/>
            <person name="Ruckert C."/>
        </authorList>
    </citation>
    <scope>NUCLEOTIDE SEQUENCE</scope>
    <source>
        <strain evidence="6">JCM 4059</strain>
    </source>
</reference>
<keyword evidence="2" id="KW-0964">Secreted</keyword>
<evidence type="ECO:0000256" key="3">
    <source>
        <dbReference type="ARBA" id="ARBA00022729"/>
    </source>
</evidence>
<reference evidence="6" key="2">
    <citation type="submission" date="2020-09" db="EMBL/GenBank/DDBJ databases">
        <authorList>
            <person name="Sun Q."/>
            <person name="Ohkuma M."/>
        </authorList>
    </citation>
    <scope>NUCLEOTIDE SEQUENCE</scope>
    <source>
        <strain evidence="6">JCM 4059</strain>
    </source>
</reference>
<dbReference type="PANTHER" id="PTHR36108:SF13">
    <property type="entry name" value="COLOSSIN-B-RELATED"/>
    <property type="match status" value="1"/>
</dbReference>
<organism evidence="6 7">
    <name type="scientific">Streptomyces mashuensis</name>
    <dbReference type="NCBI Taxonomy" id="33904"/>
    <lineage>
        <taxon>Bacteria</taxon>
        <taxon>Bacillati</taxon>
        <taxon>Actinomycetota</taxon>
        <taxon>Actinomycetes</taxon>
        <taxon>Kitasatosporales</taxon>
        <taxon>Streptomycetaceae</taxon>
        <taxon>Streptomyces</taxon>
    </lineage>
</organism>
<dbReference type="GO" id="GO:0005975">
    <property type="term" value="P:carbohydrate metabolic process"/>
    <property type="evidence" value="ECO:0007669"/>
    <property type="project" value="UniProtKB-ARBA"/>
</dbReference>
<dbReference type="InterPro" id="IPR013783">
    <property type="entry name" value="Ig-like_fold"/>
</dbReference>
<feature type="domain" description="SpaA-like prealbumin fold" evidence="4">
    <location>
        <begin position="481"/>
        <end position="560"/>
    </location>
</feature>
<dbReference type="Proteomes" id="UP000638313">
    <property type="component" value="Unassembled WGS sequence"/>
</dbReference>
<dbReference type="RefSeq" id="WP_190131586.1">
    <property type="nucleotide sequence ID" value="NZ_BNBD01000010.1"/>
</dbReference>
<dbReference type="InterPro" id="IPR026588">
    <property type="entry name" value="Choice_anch_A"/>
</dbReference>
<dbReference type="EMBL" id="BNBD01000010">
    <property type="protein sequence ID" value="GHF59555.1"/>
    <property type="molecule type" value="Genomic_DNA"/>
</dbReference>
<dbReference type="NCBIfam" id="TIGR04215">
    <property type="entry name" value="choice_anch_A"/>
    <property type="match status" value="1"/>
</dbReference>
<dbReference type="Pfam" id="PF20597">
    <property type="entry name" value="pAdhesive_15"/>
    <property type="match status" value="1"/>
</dbReference>
<dbReference type="SUPFAM" id="SSF49478">
    <property type="entry name" value="Cna protein B-type domain"/>
    <property type="match status" value="1"/>
</dbReference>
<protein>
    <submittedName>
        <fullName evidence="6">Uncharacterized protein</fullName>
    </submittedName>
</protein>
<gene>
    <name evidence="6" type="ORF">GCM10010218_46380</name>
</gene>
<accession>A0A919B752</accession>
<sequence>MSTAQGRPPAPSRRRPGSTAWRRTALAGATCATVLAGLVLPAGATPLPGGLGPCLPGSCPTGHPAAGTGAFAGRDDNVNVFTGGDFRVRGTARAAEGRVVALGAFDLRTTGGDGRYSVGNTGSGTRTPPSDGADFLTTGQALTVAPGRRLEAARGTVRHAGPATGTVLGRSVTDPAAARPYARLRQDLAAASRCYARGADGHARRTTGTARNTGAETVFTGDGRSALQVFDVGFDLTGPGGAPQGIRFTAVPPSATVLVNLTGPARVVSVRDGAPAAGPGRLRERLLWNLPDAGRADFRGPGQFQGSVLAGNPAGESTVRAAGMNGRFYTAGSLTHTSGPGAGGAPQFHALPFTGDLPSCGAAGPAAAQVRGQVTVVKKDAATGRPLAGARFQLWRETNRKPGLQAAGPGADRRAGAVCVTDARGTCRRAVDPGTYYWQEVQAPPGYLKNAVNVTRPFALTTGNAARGITVTVADPRAPLGTIRLVKRNTRTGRPLQGAVFELWRETNGRPGLQTTARADLRVVAGCATDPAGRCTFPGLPLGTYYLRETAVPEGFRLTAARVFGPYRLTTRNVTAGLTATIRNTPGEPAKGKG</sequence>
<dbReference type="Gene3D" id="2.60.40.10">
    <property type="entry name" value="Immunoglobulins"/>
    <property type="match status" value="2"/>
</dbReference>
<feature type="domain" description="Choice-of-anchor A" evidence="5">
    <location>
        <begin position="79"/>
        <end position="335"/>
    </location>
</feature>
<proteinExistence type="inferred from homology"/>
<evidence type="ECO:0000259" key="5">
    <source>
        <dbReference type="Pfam" id="PF20597"/>
    </source>
</evidence>
<name>A0A919B752_9ACTN</name>
<dbReference type="Pfam" id="PF17802">
    <property type="entry name" value="SpaA"/>
    <property type="match status" value="2"/>
</dbReference>
<evidence type="ECO:0000256" key="1">
    <source>
        <dbReference type="ARBA" id="ARBA00007257"/>
    </source>
</evidence>
<dbReference type="AlphaFoldDB" id="A0A919B752"/>